<evidence type="ECO:0000256" key="2">
    <source>
        <dbReference type="ARBA" id="ARBA00010676"/>
    </source>
</evidence>
<keyword evidence="6 15" id="KW-0732">Signal</keyword>
<dbReference type="InterPro" id="IPR024548">
    <property type="entry name" value="Cu2_monoox_C"/>
</dbReference>
<evidence type="ECO:0000256" key="4">
    <source>
        <dbReference type="ARBA" id="ARBA00022525"/>
    </source>
</evidence>
<evidence type="ECO:0000313" key="18">
    <source>
        <dbReference type="EMBL" id="CDW33806.1"/>
    </source>
</evidence>
<accession>A0A0K2U7X2</accession>
<feature type="binding site" evidence="13">
    <location>
        <position position="67"/>
    </location>
    <ligand>
        <name>Cu(2+)</name>
        <dbReference type="ChEBI" id="CHEBI:29036"/>
        <label>1</label>
        <note>catalytic</note>
    </ligand>
</feature>
<dbReference type="InterPro" id="IPR014784">
    <property type="entry name" value="Cu2_ascorb_mOase-like_C"/>
</dbReference>
<evidence type="ECO:0000256" key="15">
    <source>
        <dbReference type="SAM" id="SignalP"/>
    </source>
</evidence>
<dbReference type="SUPFAM" id="SSF49742">
    <property type="entry name" value="PHM/PNGase F"/>
    <property type="match status" value="2"/>
</dbReference>
<keyword evidence="8 13" id="KW-0186">Copper</keyword>
<evidence type="ECO:0000256" key="8">
    <source>
        <dbReference type="ARBA" id="ARBA00023008"/>
    </source>
</evidence>
<feature type="domain" description="Copper type II ascorbate-dependent monooxygenase C-terminal" evidence="17">
    <location>
        <begin position="175"/>
        <end position="278"/>
    </location>
</feature>
<feature type="chain" id="PRO_5005488480" description="peptidylglycine monooxygenase" evidence="15">
    <location>
        <begin position="19"/>
        <end position="280"/>
    </location>
</feature>
<dbReference type="GO" id="GO:0004504">
    <property type="term" value="F:peptidylglycine monooxygenase activity"/>
    <property type="evidence" value="ECO:0007669"/>
    <property type="project" value="UniProtKB-EC"/>
</dbReference>
<feature type="domain" description="Copper type II ascorbate-dependent monooxygenase N-terminal" evidence="16">
    <location>
        <begin position="26"/>
        <end position="149"/>
    </location>
</feature>
<dbReference type="InterPro" id="IPR036939">
    <property type="entry name" value="Cu2_ascorb_mOase_N_sf"/>
</dbReference>
<proteinExistence type="inferred from homology"/>
<evidence type="ECO:0000256" key="6">
    <source>
        <dbReference type="ARBA" id="ARBA00022729"/>
    </source>
</evidence>
<comment type="cofactor">
    <cofactor evidence="13">
        <name>Cu(2+)</name>
        <dbReference type="ChEBI" id="CHEBI:29036"/>
    </cofactor>
    <text evidence="13">Binds 2 Cu(2+) ions per subunit.</text>
</comment>
<comment type="catalytic activity">
    <reaction evidence="12">
        <text>a [peptide]-C-terminal glycine + 2 L-ascorbate + O2 = a [peptide]-C-terminal (2S)-2-hydroxyglycine + 2 monodehydro-L-ascorbate radical + H2O</text>
        <dbReference type="Rhea" id="RHEA:21452"/>
        <dbReference type="Rhea" id="RHEA-COMP:13486"/>
        <dbReference type="Rhea" id="RHEA-COMP:15321"/>
        <dbReference type="ChEBI" id="CHEBI:15377"/>
        <dbReference type="ChEBI" id="CHEBI:15379"/>
        <dbReference type="ChEBI" id="CHEBI:38290"/>
        <dbReference type="ChEBI" id="CHEBI:59513"/>
        <dbReference type="ChEBI" id="CHEBI:137000"/>
        <dbReference type="ChEBI" id="CHEBI:142768"/>
        <dbReference type="EC" id="1.14.17.3"/>
    </reaction>
</comment>
<evidence type="ECO:0000256" key="11">
    <source>
        <dbReference type="ARBA" id="ARBA00023180"/>
    </source>
</evidence>
<dbReference type="Gene3D" id="2.60.120.230">
    <property type="match status" value="1"/>
</dbReference>
<dbReference type="InterPro" id="IPR000323">
    <property type="entry name" value="Cu2_ascorb_mOase_N"/>
</dbReference>
<protein>
    <recommendedName>
        <fullName evidence="3">peptidylglycine monooxygenase</fullName>
        <ecNumber evidence="3">1.14.17.3</ecNumber>
    </recommendedName>
</protein>
<evidence type="ECO:0000256" key="12">
    <source>
        <dbReference type="ARBA" id="ARBA00048431"/>
    </source>
</evidence>
<feature type="non-terminal residue" evidence="18">
    <location>
        <position position="1"/>
    </location>
</feature>
<keyword evidence="7" id="KW-0560">Oxidoreductase</keyword>
<feature type="binding site" evidence="13">
    <location>
        <position position="212"/>
    </location>
    <ligand>
        <name>Cu(2+)</name>
        <dbReference type="ChEBI" id="CHEBI:29036"/>
        <label>1</label>
        <note>catalytic</note>
    </ligand>
</feature>
<feature type="signal peptide" evidence="15">
    <location>
        <begin position="1"/>
        <end position="18"/>
    </location>
</feature>
<feature type="disulfide bond" evidence="14">
    <location>
        <begin position="74"/>
        <end position="103"/>
    </location>
</feature>
<dbReference type="EMBL" id="HACA01016445">
    <property type="protein sequence ID" value="CDW33806.1"/>
    <property type="molecule type" value="Transcribed_RNA"/>
</dbReference>
<feature type="binding site" evidence="13">
    <location>
        <position position="144"/>
    </location>
    <ligand>
        <name>Cu(2+)</name>
        <dbReference type="ChEBI" id="CHEBI:29036"/>
        <label>1</label>
        <note>catalytic</note>
    </ligand>
</feature>
<dbReference type="Pfam" id="PF03712">
    <property type="entry name" value="Cu2_monoox_C"/>
    <property type="match status" value="1"/>
</dbReference>
<evidence type="ECO:0000256" key="3">
    <source>
        <dbReference type="ARBA" id="ARBA00012689"/>
    </source>
</evidence>
<dbReference type="PROSITE" id="PS00085">
    <property type="entry name" value="CU2_MONOOXYGENASE_2"/>
    <property type="match status" value="1"/>
</dbReference>
<comment type="similarity">
    <text evidence="2">Belongs to the copper type II ascorbate-dependent monooxygenase family.</text>
</comment>
<evidence type="ECO:0000256" key="7">
    <source>
        <dbReference type="ARBA" id="ARBA00023002"/>
    </source>
</evidence>
<keyword evidence="5 13" id="KW-0479">Metal-binding</keyword>
<evidence type="ECO:0000256" key="9">
    <source>
        <dbReference type="ARBA" id="ARBA00023033"/>
    </source>
</evidence>
<dbReference type="InterPro" id="IPR000720">
    <property type="entry name" value="PHM/PAL"/>
</dbReference>
<dbReference type="GO" id="GO:0005507">
    <property type="term" value="F:copper ion binding"/>
    <property type="evidence" value="ECO:0007669"/>
    <property type="project" value="InterPro"/>
</dbReference>
<dbReference type="GO" id="GO:0005576">
    <property type="term" value="C:extracellular region"/>
    <property type="evidence" value="ECO:0007669"/>
    <property type="project" value="UniProtKB-SubCell"/>
</dbReference>
<organism evidence="18">
    <name type="scientific">Lepeophtheirus salmonis</name>
    <name type="common">Salmon louse</name>
    <name type="synonym">Caligus salmonis</name>
    <dbReference type="NCBI Taxonomy" id="72036"/>
    <lineage>
        <taxon>Eukaryota</taxon>
        <taxon>Metazoa</taxon>
        <taxon>Ecdysozoa</taxon>
        <taxon>Arthropoda</taxon>
        <taxon>Crustacea</taxon>
        <taxon>Multicrustacea</taxon>
        <taxon>Hexanauplia</taxon>
        <taxon>Copepoda</taxon>
        <taxon>Siphonostomatoida</taxon>
        <taxon>Caligidae</taxon>
        <taxon>Lepeophtheirus</taxon>
    </lineage>
</organism>
<evidence type="ECO:0000256" key="5">
    <source>
        <dbReference type="ARBA" id="ARBA00022723"/>
    </source>
</evidence>
<dbReference type="InterPro" id="IPR014783">
    <property type="entry name" value="Cu2_ascorb_mOase_CS-2"/>
</dbReference>
<keyword evidence="10 14" id="KW-1015">Disulfide bond</keyword>
<feature type="disulfide bond" evidence="14">
    <location>
        <begin position="41"/>
        <end position="86"/>
    </location>
</feature>
<evidence type="ECO:0000259" key="16">
    <source>
        <dbReference type="Pfam" id="PF01082"/>
    </source>
</evidence>
<keyword evidence="9" id="KW-0503">Monooxygenase</keyword>
<evidence type="ECO:0000256" key="10">
    <source>
        <dbReference type="ARBA" id="ARBA00023157"/>
    </source>
</evidence>
<dbReference type="PANTHER" id="PTHR10680:SF14">
    <property type="entry name" value="PEPTIDYL-GLYCINE ALPHA-AMIDATING MONOOXYGENASE"/>
    <property type="match status" value="1"/>
</dbReference>
<sequence>IMKILIILLIGGITFVSSQRKVSISLKMPKSKPNHEDSYLCTSYKLDANKEMDIIGYEPQADEKTAHHILIYGCKTPGSMEPIYNCGSMNKMEFSYIWPTYPCGTGSQVVYAWAKNATNLTLPQGVSFKVGGSNAIQYLVLQVHYASVDYIPEEGDESGVNIHFTDESQPKTAGVIYTSSGGRIPSGSETHLDVSCALQDDIVIHPFAFRVHTHKLGKVVSGYKVENQGDSWTLIGKENPQLPQMFYETRNTTLTKGDVFASRCTMYNFEDHAVWVGSTK</sequence>
<reference evidence="18" key="1">
    <citation type="submission" date="2014-05" db="EMBL/GenBank/DDBJ databases">
        <authorList>
            <person name="Chronopoulou M."/>
        </authorList>
    </citation>
    <scope>NUCLEOTIDE SEQUENCE</scope>
    <source>
        <tissue evidence="18">Whole organism</tissue>
    </source>
</reference>
<dbReference type="Gene3D" id="2.60.120.310">
    <property type="entry name" value="Copper type II, ascorbate-dependent monooxygenase, N-terminal domain"/>
    <property type="match status" value="1"/>
</dbReference>
<feature type="binding site" evidence="13">
    <location>
        <position position="214"/>
    </location>
    <ligand>
        <name>Cu(2+)</name>
        <dbReference type="ChEBI" id="CHEBI:29036"/>
        <label>1</label>
        <note>catalytic</note>
    </ligand>
</feature>
<dbReference type="GO" id="GO:0016020">
    <property type="term" value="C:membrane"/>
    <property type="evidence" value="ECO:0007669"/>
    <property type="project" value="InterPro"/>
</dbReference>
<keyword evidence="4" id="KW-0964">Secreted</keyword>
<dbReference type="FunFam" id="2.60.120.310:FF:000005">
    <property type="entry name" value="Peptidylglycine alpha-hydroxylating monooxygenase"/>
    <property type="match status" value="1"/>
</dbReference>
<dbReference type="Pfam" id="PF01082">
    <property type="entry name" value="Cu2_monooxygen"/>
    <property type="match status" value="1"/>
</dbReference>
<dbReference type="InterPro" id="IPR008977">
    <property type="entry name" value="PHM/PNGase_F_dom_sf"/>
</dbReference>
<evidence type="ECO:0000256" key="14">
    <source>
        <dbReference type="PIRSR" id="PIRSR600720-3"/>
    </source>
</evidence>
<dbReference type="OrthoDB" id="10044505at2759"/>
<feature type="binding site" evidence="13">
    <location>
        <position position="68"/>
    </location>
    <ligand>
        <name>Cu(2+)</name>
        <dbReference type="ChEBI" id="CHEBI:29036"/>
        <label>1</label>
        <note>catalytic</note>
    </ligand>
</feature>
<name>A0A0K2U7X2_LEPSM</name>
<evidence type="ECO:0000259" key="17">
    <source>
        <dbReference type="Pfam" id="PF03712"/>
    </source>
</evidence>
<dbReference type="PANTHER" id="PTHR10680">
    <property type="entry name" value="PEPTIDYL-GLYCINE ALPHA-AMIDATING MONOOXYGENASE"/>
    <property type="match status" value="1"/>
</dbReference>
<evidence type="ECO:0000256" key="1">
    <source>
        <dbReference type="ARBA" id="ARBA00004613"/>
    </source>
</evidence>
<dbReference type="GO" id="GO:0006518">
    <property type="term" value="P:peptide metabolic process"/>
    <property type="evidence" value="ECO:0007669"/>
    <property type="project" value="InterPro"/>
</dbReference>
<dbReference type="AlphaFoldDB" id="A0A0K2U7X2"/>
<comment type="subcellular location">
    <subcellularLocation>
        <location evidence="1">Secreted</location>
    </subcellularLocation>
</comment>
<dbReference type="PRINTS" id="PR00790">
    <property type="entry name" value="PAMONOXGNASE"/>
</dbReference>
<evidence type="ECO:0000256" key="13">
    <source>
        <dbReference type="PIRSR" id="PIRSR600720-2"/>
    </source>
</evidence>
<keyword evidence="11" id="KW-0325">Glycoprotein</keyword>
<dbReference type="EC" id="1.14.17.3" evidence="3"/>